<keyword evidence="5" id="KW-0645">Protease</keyword>
<evidence type="ECO:0000256" key="8">
    <source>
        <dbReference type="ARBA" id="ARBA00022884"/>
    </source>
</evidence>
<keyword evidence="9" id="KW-0539">Nucleus</keyword>
<comment type="subcellular location">
    <subcellularLocation>
        <location evidence="1">Nucleus</location>
        <location evidence="1">Nucleolus</location>
    </subcellularLocation>
</comment>
<proteinExistence type="inferred from homology"/>
<dbReference type="FunFam" id="3.10.450.220:FF:000001">
    <property type="entry name" value="60S ribosome subunit biogenesis protein NIP7 homolog"/>
    <property type="match status" value="1"/>
</dbReference>
<dbReference type="InterPro" id="IPR005155">
    <property type="entry name" value="UPF0113_PUA"/>
</dbReference>
<keyword evidence="8" id="KW-0694">RNA-binding</keyword>
<dbReference type="CDD" id="cd07023">
    <property type="entry name" value="S49_Sppa_N_C"/>
    <property type="match status" value="1"/>
</dbReference>
<gene>
    <name evidence="11" type="primary">Contig17476.g18587</name>
    <name evidence="11" type="ORF">STYLEM_19890</name>
</gene>
<evidence type="ECO:0000313" key="12">
    <source>
        <dbReference type="Proteomes" id="UP000039865"/>
    </source>
</evidence>
<dbReference type="InterPro" id="IPR015947">
    <property type="entry name" value="PUA-like_sf"/>
</dbReference>
<dbReference type="InterPro" id="IPR036974">
    <property type="entry name" value="PUA_sf"/>
</dbReference>
<keyword evidence="6" id="KW-0378">Hydrolase</keyword>
<dbReference type="Gene3D" id="6.20.330.10">
    <property type="match status" value="1"/>
</dbReference>
<dbReference type="InParanoid" id="A0A078B8K6"/>
<dbReference type="GO" id="GO:0042254">
    <property type="term" value="P:ribosome biogenesis"/>
    <property type="evidence" value="ECO:0007669"/>
    <property type="project" value="UniProtKB-KW"/>
</dbReference>
<dbReference type="InterPro" id="IPR055359">
    <property type="entry name" value="Nip7_N_euk"/>
</dbReference>
<feature type="domain" description="PUA" evidence="10">
    <location>
        <begin position="95"/>
        <end position="171"/>
    </location>
</feature>
<protein>
    <submittedName>
        <fullName evidence="11">60s ribosome subunit biogenesis protein nip7 homolog</fullName>
    </submittedName>
</protein>
<dbReference type="InterPro" id="IPR002478">
    <property type="entry name" value="PUA"/>
</dbReference>
<evidence type="ECO:0000256" key="9">
    <source>
        <dbReference type="ARBA" id="ARBA00023242"/>
    </source>
</evidence>
<dbReference type="PRINTS" id="PR00127">
    <property type="entry name" value="CLPPROTEASEP"/>
</dbReference>
<reference evidence="11 12" key="1">
    <citation type="submission" date="2014-06" db="EMBL/GenBank/DDBJ databases">
        <authorList>
            <person name="Swart Estienne"/>
        </authorList>
    </citation>
    <scope>NUCLEOTIDE SEQUENCE [LARGE SCALE GENOMIC DNA]</scope>
    <source>
        <strain evidence="11 12">130c</strain>
    </source>
</reference>
<dbReference type="EMBL" id="CCKQ01018761">
    <property type="protein sequence ID" value="CDW90744.1"/>
    <property type="molecule type" value="Genomic_DNA"/>
</dbReference>
<dbReference type="OrthoDB" id="27490at2759"/>
<evidence type="ECO:0000256" key="6">
    <source>
        <dbReference type="ARBA" id="ARBA00022801"/>
    </source>
</evidence>
<evidence type="ECO:0000313" key="11">
    <source>
        <dbReference type="EMBL" id="CDW90744.1"/>
    </source>
</evidence>
<dbReference type="SUPFAM" id="SSF52096">
    <property type="entry name" value="ClpP/crotonase"/>
    <property type="match status" value="1"/>
</dbReference>
<dbReference type="SUPFAM" id="SSF88802">
    <property type="entry name" value="Pre-PUA domain"/>
    <property type="match status" value="1"/>
</dbReference>
<dbReference type="SUPFAM" id="SSF88697">
    <property type="entry name" value="PUA domain-like"/>
    <property type="match status" value="1"/>
</dbReference>
<name>A0A078B8K6_STYLE</name>
<dbReference type="PROSITE" id="PS50890">
    <property type="entry name" value="PUA"/>
    <property type="match status" value="1"/>
</dbReference>
<evidence type="ECO:0000256" key="1">
    <source>
        <dbReference type="ARBA" id="ARBA00004604"/>
    </source>
</evidence>
<evidence type="ECO:0000256" key="3">
    <source>
        <dbReference type="ARBA" id="ARBA00009895"/>
    </source>
</evidence>
<dbReference type="GO" id="GO:0005730">
    <property type="term" value="C:nucleolus"/>
    <property type="evidence" value="ECO:0007669"/>
    <property type="project" value="UniProtKB-SubCell"/>
</dbReference>
<evidence type="ECO:0000256" key="4">
    <source>
        <dbReference type="ARBA" id="ARBA00022517"/>
    </source>
</evidence>
<sequence length="450" mass="50687">MRPLTEDETKTFFNKLAKFLGSNIKFLIDREDGEFVFRLHHNKVFYIDAQVLKMASHIGRDELIAAGTCFGKFTKTGKFKLQITCLDYLAKYAKYKVWVKPNGEQTFLYGNHVLKGHLARITENTPSNTGVVIYSISDIPLGFGMCMKTTAQCRDLDPTHVVVINQADVGEYLRCLIWKKEIVAKFVVNGPINQKLTQKLMADVAKASKSKKKIVAVAVAINSPGGSAVQSALSGDKLENFARRKDVPIYTFAENVAASGGYWILCSGNHIHLNKILGDKLYTNRSSIVGSIGVIVMLPNFRGLFDQTKINRLTITTSDKLIERKFDTLNKQEEFTEEDKQLVLDFMDETFDNFKGQVLRNRKDKIKLEDYEKVFNADVFLGEEALKYGLVDEIGDLDTVMKNKYPDASIVNFSKESPIESLKKRFSMGTSISNINMQSALKTLQSFKNA</sequence>
<dbReference type="GO" id="GO:0004176">
    <property type="term" value="F:ATP-dependent peptidase activity"/>
    <property type="evidence" value="ECO:0007669"/>
    <property type="project" value="InterPro"/>
</dbReference>
<evidence type="ECO:0000256" key="5">
    <source>
        <dbReference type="ARBA" id="ARBA00022670"/>
    </source>
</evidence>
<dbReference type="PANTHER" id="PTHR42987">
    <property type="entry name" value="PEPTIDASE S49"/>
    <property type="match status" value="1"/>
</dbReference>
<dbReference type="Gene3D" id="3.10.450.220">
    <property type="match status" value="1"/>
</dbReference>
<dbReference type="InterPro" id="IPR002142">
    <property type="entry name" value="Peptidase_S49"/>
</dbReference>
<dbReference type="FunFam" id="2.30.130.10:FF:000002">
    <property type="entry name" value="60S ribosome subunit biogenesis protein NIP7 homolog"/>
    <property type="match status" value="1"/>
</dbReference>
<dbReference type="InterPro" id="IPR047272">
    <property type="entry name" value="S49_SppA_C"/>
</dbReference>
<dbReference type="Pfam" id="PF03657">
    <property type="entry name" value="UPF0113"/>
    <property type="match status" value="1"/>
</dbReference>
<accession>A0A078B8K6</accession>
<dbReference type="InterPro" id="IPR001907">
    <property type="entry name" value="ClpP"/>
</dbReference>
<organism evidence="11 12">
    <name type="scientific">Stylonychia lemnae</name>
    <name type="common">Ciliate</name>
    <dbReference type="NCBI Taxonomy" id="5949"/>
    <lineage>
        <taxon>Eukaryota</taxon>
        <taxon>Sar</taxon>
        <taxon>Alveolata</taxon>
        <taxon>Ciliophora</taxon>
        <taxon>Intramacronucleata</taxon>
        <taxon>Spirotrichea</taxon>
        <taxon>Stichotrichia</taxon>
        <taxon>Sporadotrichida</taxon>
        <taxon>Oxytrichidae</taxon>
        <taxon>Stylonychinae</taxon>
        <taxon>Stylonychia</taxon>
    </lineage>
</organism>
<keyword evidence="4" id="KW-0690">Ribosome biogenesis</keyword>
<evidence type="ECO:0000256" key="7">
    <source>
        <dbReference type="ARBA" id="ARBA00022825"/>
    </source>
</evidence>
<dbReference type="Pfam" id="PF01343">
    <property type="entry name" value="Peptidase_S49"/>
    <property type="match status" value="1"/>
</dbReference>
<dbReference type="InterPro" id="IPR029045">
    <property type="entry name" value="ClpP/crotonase-like_dom_sf"/>
</dbReference>
<evidence type="ECO:0000256" key="2">
    <source>
        <dbReference type="ARBA" id="ARBA00008683"/>
    </source>
</evidence>
<dbReference type="GO" id="GO:0004252">
    <property type="term" value="F:serine-type endopeptidase activity"/>
    <property type="evidence" value="ECO:0007669"/>
    <property type="project" value="InterPro"/>
</dbReference>
<dbReference type="GO" id="GO:0006508">
    <property type="term" value="P:proteolysis"/>
    <property type="evidence" value="ECO:0007669"/>
    <property type="project" value="UniProtKB-KW"/>
</dbReference>
<dbReference type="SMART" id="SM00359">
    <property type="entry name" value="PUA"/>
    <property type="match status" value="1"/>
</dbReference>
<dbReference type="AlphaFoldDB" id="A0A078B8K6"/>
<keyword evidence="7" id="KW-0720">Serine protease</keyword>
<keyword evidence="12" id="KW-1185">Reference proteome</keyword>
<dbReference type="PANTHER" id="PTHR42987:SF4">
    <property type="entry name" value="PROTEASE SOHB-RELATED"/>
    <property type="match status" value="1"/>
</dbReference>
<dbReference type="CDD" id="cd21146">
    <property type="entry name" value="Nip7_N_euk"/>
    <property type="match status" value="1"/>
</dbReference>
<comment type="similarity">
    <text evidence="3">Belongs to the NIP7 family.</text>
</comment>
<dbReference type="CDD" id="cd21151">
    <property type="entry name" value="PUA_Nip7-like"/>
    <property type="match status" value="1"/>
</dbReference>
<dbReference type="Gene3D" id="3.90.226.10">
    <property type="entry name" value="2-enoyl-CoA Hydratase, Chain A, domain 1"/>
    <property type="match status" value="1"/>
</dbReference>
<dbReference type="Proteomes" id="UP000039865">
    <property type="component" value="Unassembled WGS sequence"/>
</dbReference>
<dbReference type="InterPro" id="IPR040598">
    <property type="entry name" value="NIP7_N"/>
</dbReference>
<evidence type="ECO:0000259" key="10">
    <source>
        <dbReference type="SMART" id="SM00359"/>
    </source>
</evidence>
<comment type="similarity">
    <text evidence="2">Belongs to the peptidase S49 family.</text>
</comment>
<dbReference type="Pfam" id="PF17833">
    <property type="entry name" value="pre-PUA_NIP7"/>
    <property type="match status" value="1"/>
</dbReference>
<dbReference type="Gene3D" id="2.30.130.10">
    <property type="entry name" value="PUA domain"/>
    <property type="match status" value="1"/>
</dbReference>
<dbReference type="GO" id="GO:0003723">
    <property type="term" value="F:RNA binding"/>
    <property type="evidence" value="ECO:0007669"/>
    <property type="project" value="UniProtKB-KW"/>
</dbReference>